<gene>
    <name evidence="9" type="ORF">UC35_10425</name>
</gene>
<dbReference type="PANTHER" id="PTHR42881:SF2">
    <property type="entry name" value="PROLYL ENDOPEPTIDASE"/>
    <property type="match status" value="1"/>
</dbReference>
<feature type="signal peptide" evidence="6">
    <location>
        <begin position="1"/>
        <end position="25"/>
    </location>
</feature>
<dbReference type="Gene3D" id="3.40.50.1820">
    <property type="entry name" value="alpha/beta hydrolase"/>
    <property type="match status" value="1"/>
</dbReference>
<dbReference type="GO" id="GO:0070012">
    <property type="term" value="F:oligopeptidase activity"/>
    <property type="evidence" value="ECO:0007669"/>
    <property type="project" value="TreeGrafter"/>
</dbReference>
<dbReference type="SUPFAM" id="SSF50993">
    <property type="entry name" value="Peptidase/esterase 'gauge' domain"/>
    <property type="match status" value="1"/>
</dbReference>
<feature type="domain" description="Peptidase S9 prolyl oligopeptidase catalytic" evidence="7">
    <location>
        <begin position="503"/>
        <end position="716"/>
    </location>
</feature>
<dbReference type="OrthoDB" id="9801421at2"/>
<organism evidence="9 10">
    <name type="scientific">Ramlibacter tataouinensis</name>
    <dbReference type="NCBI Taxonomy" id="94132"/>
    <lineage>
        <taxon>Bacteria</taxon>
        <taxon>Pseudomonadati</taxon>
        <taxon>Pseudomonadota</taxon>
        <taxon>Betaproteobacteria</taxon>
        <taxon>Burkholderiales</taxon>
        <taxon>Comamonadaceae</taxon>
        <taxon>Ramlibacter</taxon>
    </lineage>
</organism>
<dbReference type="InterPro" id="IPR023302">
    <property type="entry name" value="Pept_S9A_N"/>
</dbReference>
<dbReference type="Pfam" id="PF00326">
    <property type="entry name" value="Peptidase_S9"/>
    <property type="match status" value="1"/>
</dbReference>
<accession>A0A127JYQ3</accession>
<keyword evidence="6" id="KW-0732">Signal</keyword>
<evidence type="ECO:0000256" key="5">
    <source>
        <dbReference type="ARBA" id="ARBA00022825"/>
    </source>
</evidence>
<keyword evidence="10" id="KW-1185">Reference proteome</keyword>
<dbReference type="GO" id="GO:0006508">
    <property type="term" value="P:proteolysis"/>
    <property type="evidence" value="ECO:0007669"/>
    <property type="project" value="UniProtKB-KW"/>
</dbReference>
<keyword evidence="5" id="KW-0720">Serine protease</keyword>
<dbReference type="EC" id="3.4.21.26" evidence="2"/>
<dbReference type="Proteomes" id="UP000070433">
    <property type="component" value="Chromosome"/>
</dbReference>
<evidence type="ECO:0000256" key="6">
    <source>
        <dbReference type="SAM" id="SignalP"/>
    </source>
</evidence>
<evidence type="ECO:0000259" key="7">
    <source>
        <dbReference type="Pfam" id="PF00326"/>
    </source>
</evidence>
<dbReference type="Gene3D" id="2.130.10.120">
    <property type="entry name" value="Prolyl oligopeptidase, N-terminal domain"/>
    <property type="match status" value="1"/>
</dbReference>
<evidence type="ECO:0000313" key="9">
    <source>
        <dbReference type="EMBL" id="AMO23232.1"/>
    </source>
</evidence>
<dbReference type="EMBL" id="CP010951">
    <property type="protein sequence ID" value="AMO23232.1"/>
    <property type="molecule type" value="Genomic_DNA"/>
</dbReference>
<evidence type="ECO:0000313" key="10">
    <source>
        <dbReference type="Proteomes" id="UP000070433"/>
    </source>
</evidence>
<feature type="domain" description="Peptidase S9A N-terminal" evidence="8">
    <location>
        <begin position="33"/>
        <end position="429"/>
    </location>
</feature>
<evidence type="ECO:0000256" key="2">
    <source>
        <dbReference type="ARBA" id="ARBA00011897"/>
    </source>
</evidence>
<feature type="chain" id="PRO_5007449749" description="prolyl oligopeptidase" evidence="6">
    <location>
        <begin position="26"/>
        <end position="720"/>
    </location>
</feature>
<dbReference type="PRINTS" id="PR00862">
    <property type="entry name" value="PROLIGOPTASE"/>
</dbReference>
<dbReference type="RefSeq" id="WP_061498977.1">
    <property type="nucleotide sequence ID" value="NZ_CP010951.1"/>
</dbReference>
<dbReference type="AlphaFoldDB" id="A0A127JYQ3"/>
<evidence type="ECO:0000256" key="1">
    <source>
        <dbReference type="ARBA" id="ARBA00001070"/>
    </source>
</evidence>
<dbReference type="GO" id="GO:0005829">
    <property type="term" value="C:cytosol"/>
    <property type="evidence" value="ECO:0007669"/>
    <property type="project" value="TreeGrafter"/>
</dbReference>
<protein>
    <recommendedName>
        <fullName evidence="2">prolyl oligopeptidase</fullName>
        <ecNumber evidence="2">3.4.21.26</ecNumber>
    </recommendedName>
</protein>
<reference evidence="9 10" key="1">
    <citation type="journal article" date="2014" name="Int. J. Syst. Evol. Microbiol.">
        <title>Ramlibacter solisilvae sp. nov., isolated from forest soil, and emended description of the genus Ramlibacter.</title>
        <authorList>
            <person name="Lee H.J."/>
            <person name="Lee S.H."/>
            <person name="Lee S.S."/>
            <person name="Lee J.S."/>
            <person name="Kim Y."/>
            <person name="Kim S.C."/>
            <person name="Jeon C.O."/>
        </authorList>
    </citation>
    <scope>NUCLEOTIDE SEQUENCE [LARGE SCALE GENOMIC DNA]</scope>
    <source>
        <strain evidence="9 10">5-10</strain>
    </source>
</reference>
<dbReference type="Pfam" id="PF02897">
    <property type="entry name" value="Peptidase_S9_N"/>
    <property type="match status" value="1"/>
</dbReference>
<evidence type="ECO:0000259" key="8">
    <source>
        <dbReference type="Pfam" id="PF02897"/>
    </source>
</evidence>
<dbReference type="PANTHER" id="PTHR42881">
    <property type="entry name" value="PROLYL ENDOPEPTIDASE"/>
    <property type="match status" value="1"/>
</dbReference>
<sequence length="720" mass="77888">MTPAFGAARSAAAFTLFALACTAFSAPLPARDVPETLHGVTVHDPYRYLENIKDPQVQDWLKAEGLRARQALDQIPGREAMEKRIAELSAGSGDSLGEIVRMPGGKTFYLKRARGERQYKLVLREGGHERVLVNPQAEADRTGIAHAINYFVPSWDGRHVAYGLSAGGSEDASLHIMEVASGRRVGDPIPRVREPNVSWLPDSRSITYNQLRALGPEDADTETYLDSSVMWLKLGEPASQARAVFGPTVTKQLGLDRLDVGGIVFAPGSRWMVARTTDTTQRESSLFIARVEELGRGTPAWKRIAAFDDKIVEIELQGEHLYYRTRQGAPRYRIMKLDLRAPELARAQELAVPPEGGVIESFAMGRGETLMASVRDGTAIKLRLYGAGDRRGQAVKLPFVGAARLHDDPAHAYGDWLYTLSGWTRPPQTLRLAGGVSTDAGLRPPAKLAAGPAIEIVDVKVPSHDGALVPMTLIYKKGLKRDGGNPTLLTAYGSYGLSETANFNPARLAWLERGGVLAIANVRGSGVYGEPWRMAGFKASKPNTWKDGVACAQYLIAQGYASPRTLAAMGTSAGGIFVGRSVTTAPQLFAAAIFNVGVMDAVRAEDSANGITNISEFGSYRNPREFPALLEMSTYHQIRDGVPYPAVLLVHGMNDPRVDVWHSAKAAARLQAASSSGKPVLLRLDGQAGHGVGSTATQRNALWADIYSFLLWQMGKAGPQ</sequence>
<dbReference type="InterPro" id="IPR029058">
    <property type="entry name" value="AB_hydrolase_fold"/>
</dbReference>
<comment type="catalytic activity">
    <reaction evidence="1">
        <text>Hydrolysis of Pro-|-Xaa &gt;&gt; Ala-|-Xaa in oligopeptides.</text>
        <dbReference type="EC" id="3.4.21.26"/>
    </reaction>
</comment>
<evidence type="ECO:0000256" key="3">
    <source>
        <dbReference type="ARBA" id="ARBA00022670"/>
    </source>
</evidence>
<keyword evidence="4" id="KW-0378">Hydrolase</keyword>
<dbReference type="InterPro" id="IPR001375">
    <property type="entry name" value="Peptidase_S9_cat"/>
</dbReference>
<dbReference type="InterPro" id="IPR051167">
    <property type="entry name" value="Prolyl_oligopep/macrocyclase"/>
</dbReference>
<dbReference type="InterPro" id="IPR002470">
    <property type="entry name" value="Peptidase_S9A"/>
</dbReference>
<dbReference type="SUPFAM" id="SSF53474">
    <property type="entry name" value="alpha/beta-Hydrolases"/>
    <property type="match status" value="1"/>
</dbReference>
<keyword evidence="3" id="KW-0645">Protease</keyword>
<name>A0A127JYQ3_9BURK</name>
<evidence type="ECO:0000256" key="4">
    <source>
        <dbReference type="ARBA" id="ARBA00022801"/>
    </source>
</evidence>
<dbReference type="GO" id="GO:0004252">
    <property type="term" value="F:serine-type endopeptidase activity"/>
    <property type="evidence" value="ECO:0007669"/>
    <property type="project" value="UniProtKB-EC"/>
</dbReference>
<proteinExistence type="predicted"/>